<comment type="similarity">
    <text evidence="1">Belongs to the ComF/GntX family.</text>
</comment>
<gene>
    <name evidence="2" type="ORF">RQP18_02120</name>
</gene>
<dbReference type="RefSeq" id="WP_342388520.1">
    <property type="nucleotide sequence ID" value="NZ_CP138333.2"/>
</dbReference>
<protein>
    <submittedName>
        <fullName evidence="2">ComF family protein</fullName>
    </submittedName>
</protein>
<reference evidence="3" key="1">
    <citation type="submission" date="2023-10" db="EMBL/GenBank/DDBJ databases">
        <title>Genome analysis and identification of Salinococcus sp. Bachu38 nov., a PGPR from the rhizosphere of Tamarix.</title>
        <authorList>
            <person name="Liang Z."/>
            <person name="Zhang X."/>
            <person name="Jia J."/>
            <person name="Chen X."/>
            <person name="Wang Y."/>
            <person name="Wang Q."/>
            <person name="Wang R."/>
        </authorList>
    </citation>
    <scope>NUCLEOTIDE SEQUENCE [LARGE SCALE GENOMIC DNA]</scope>
    <source>
        <strain evidence="3">Bachu38</strain>
    </source>
</reference>
<dbReference type="PANTHER" id="PTHR47505:SF1">
    <property type="entry name" value="DNA UTILIZATION PROTEIN YHGH"/>
    <property type="match status" value="1"/>
</dbReference>
<dbReference type="InterPro" id="IPR000836">
    <property type="entry name" value="PRTase_dom"/>
</dbReference>
<accession>A0ABZ3CKQ4</accession>
<dbReference type="CDD" id="cd06223">
    <property type="entry name" value="PRTases_typeI"/>
    <property type="match status" value="1"/>
</dbReference>
<dbReference type="Gene3D" id="3.40.50.2020">
    <property type="match status" value="1"/>
</dbReference>
<evidence type="ECO:0000313" key="3">
    <source>
        <dbReference type="Proteomes" id="UP001455384"/>
    </source>
</evidence>
<dbReference type="InterPro" id="IPR029057">
    <property type="entry name" value="PRTase-like"/>
</dbReference>
<evidence type="ECO:0000313" key="2">
    <source>
        <dbReference type="EMBL" id="WZX29992.1"/>
    </source>
</evidence>
<dbReference type="PANTHER" id="PTHR47505">
    <property type="entry name" value="DNA UTILIZATION PROTEIN YHGH"/>
    <property type="match status" value="1"/>
</dbReference>
<keyword evidence="3" id="KW-1185">Reference proteome</keyword>
<proteinExistence type="inferred from homology"/>
<dbReference type="EMBL" id="CP138333">
    <property type="protein sequence ID" value="WZX29992.1"/>
    <property type="molecule type" value="Genomic_DNA"/>
</dbReference>
<organism evidence="2 3">
    <name type="scientific">Salinicoccus bachuensis</name>
    <dbReference type="NCBI Taxonomy" id="3136731"/>
    <lineage>
        <taxon>Bacteria</taxon>
        <taxon>Bacillati</taxon>
        <taxon>Bacillota</taxon>
        <taxon>Bacilli</taxon>
        <taxon>Bacillales</taxon>
        <taxon>Staphylococcaceae</taxon>
        <taxon>Salinicoccus</taxon>
    </lineage>
</organism>
<dbReference type="SUPFAM" id="SSF53271">
    <property type="entry name" value="PRTase-like"/>
    <property type="match status" value="1"/>
</dbReference>
<name>A0ABZ3CKQ4_9STAP</name>
<dbReference type="Proteomes" id="UP001455384">
    <property type="component" value="Chromosome"/>
</dbReference>
<dbReference type="InterPro" id="IPR051910">
    <property type="entry name" value="ComF/GntX_DNA_util-trans"/>
</dbReference>
<evidence type="ECO:0000256" key="1">
    <source>
        <dbReference type="ARBA" id="ARBA00008007"/>
    </source>
</evidence>
<sequence length="222" mass="25740">MICYFCHEALMEEVDIANLFKRQGPLCHKCRGELSRWRAGRRCDFCHRLMEEQETKCLDCLFLSGRFQPPNSITCLLDYHGTAKMLFHRYKFTGDCALAEVLAMFLDRRFGEYEVIIPIPISRTRMKERGYNQTTMVLDAKGLRYSDFLETDERQRQSGLGKVARAQGENPFHLNCRREGLADKRILVIDDIYTTGMTVHQALEKLYTFSPASIDVLTFSKA</sequence>